<sequence length="201" mass="22616">MTSIALTLCLCVAIFTPQCMGGRRNNVISYIMNHVDELQQRQDAVTPSFGPICEGRNYQIYLDPLNWSAAKLKCEINGGMLAKIRSQDIHVAIVDYIKEAKLTSTIVNDAGKGLWIGLGDKDEEGRYMWVDGEELDLNECSQYQGWAADEPNNNDKKDDNGQDCVQLWKMRQFDWDDGYCNDSKGYICEYAACDPSCVACL</sequence>
<evidence type="ECO:0000256" key="1">
    <source>
        <dbReference type="ARBA" id="ARBA00023157"/>
    </source>
</evidence>
<accession>A0ABM0H0A1</accession>
<keyword evidence="1" id="KW-1015">Disulfide bond</keyword>
<dbReference type="RefSeq" id="XP_002741352.1">
    <property type="nucleotide sequence ID" value="XM_002741306.2"/>
</dbReference>
<evidence type="ECO:0000259" key="3">
    <source>
        <dbReference type="PROSITE" id="PS50041"/>
    </source>
</evidence>
<protein>
    <submittedName>
        <fullName evidence="5">Hepatic lectin-like</fullName>
    </submittedName>
</protein>
<keyword evidence="2" id="KW-0732">Signal</keyword>
<dbReference type="PANTHER" id="PTHR22801">
    <property type="entry name" value="LITHOSTATHINE"/>
    <property type="match status" value="1"/>
</dbReference>
<keyword evidence="4" id="KW-1185">Reference proteome</keyword>
<dbReference type="InterPro" id="IPR018378">
    <property type="entry name" value="C-type_lectin_CS"/>
</dbReference>
<dbReference type="InterPro" id="IPR050801">
    <property type="entry name" value="Ca-Dep_Lectins_ImmuneDev"/>
</dbReference>
<dbReference type="Proteomes" id="UP000694865">
    <property type="component" value="Unplaced"/>
</dbReference>
<dbReference type="CDD" id="cd00037">
    <property type="entry name" value="CLECT"/>
    <property type="match status" value="1"/>
</dbReference>
<evidence type="ECO:0000256" key="2">
    <source>
        <dbReference type="SAM" id="SignalP"/>
    </source>
</evidence>
<dbReference type="InterPro" id="IPR016186">
    <property type="entry name" value="C-type_lectin-like/link_sf"/>
</dbReference>
<dbReference type="Pfam" id="PF00059">
    <property type="entry name" value="Lectin_C"/>
    <property type="match status" value="1"/>
</dbReference>
<proteinExistence type="predicted"/>
<feature type="domain" description="C-type lectin" evidence="3">
    <location>
        <begin position="53"/>
        <end position="189"/>
    </location>
</feature>
<dbReference type="PROSITE" id="PS00615">
    <property type="entry name" value="C_TYPE_LECTIN_1"/>
    <property type="match status" value="1"/>
</dbReference>
<evidence type="ECO:0000313" key="5">
    <source>
        <dbReference type="RefSeq" id="XP_002741352.1"/>
    </source>
</evidence>
<dbReference type="InterPro" id="IPR001304">
    <property type="entry name" value="C-type_lectin-like"/>
</dbReference>
<reference evidence="5" key="1">
    <citation type="submission" date="2025-08" db="UniProtKB">
        <authorList>
            <consortium name="RefSeq"/>
        </authorList>
    </citation>
    <scope>IDENTIFICATION</scope>
    <source>
        <tissue evidence="5">Testes</tissue>
    </source>
</reference>
<feature type="chain" id="PRO_5045782121" evidence="2">
    <location>
        <begin position="22"/>
        <end position="201"/>
    </location>
</feature>
<dbReference type="InterPro" id="IPR016187">
    <property type="entry name" value="CTDL_fold"/>
</dbReference>
<dbReference type="SUPFAM" id="SSF56436">
    <property type="entry name" value="C-type lectin-like"/>
    <property type="match status" value="1"/>
</dbReference>
<dbReference type="PROSITE" id="PS50041">
    <property type="entry name" value="C_TYPE_LECTIN_2"/>
    <property type="match status" value="1"/>
</dbReference>
<dbReference type="Gene3D" id="3.10.100.10">
    <property type="entry name" value="Mannose-Binding Protein A, subunit A"/>
    <property type="match status" value="1"/>
</dbReference>
<organism evidence="4 5">
    <name type="scientific">Saccoglossus kowalevskii</name>
    <name type="common">Acorn worm</name>
    <dbReference type="NCBI Taxonomy" id="10224"/>
    <lineage>
        <taxon>Eukaryota</taxon>
        <taxon>Metazoa</taxon>
        <taxon>Hemichordata</taxon>
        <taxon>Enteropneusta</taxon>
        <taxon>Harrimaniidae</taxon>
        <taxon>Saccoglossus</taxon>
    </lineage>
</organism>
<dbReference type="PANTHER" id="PTHR22801:SF63">
    <property type="entry name" value="C-TYPE LECTIN DOMAIN-CONTAINING PROTEIN"/>
    <property type="match status" value="1"/>
</dbReference>
<gene>
    <name evidence="5" type="primary">LOC100378992</name>
</gene>
<name>A0ABM0H0A1_SACKO</name>
<evidence type="ECO:0000313" key="4">
    <source>
        <dbReference type="Proteomes" id="UP000694865"/>
    </source>
</evidence>
<feature type="signal peptide" evidence="2">
    <location>
        <begin position="1"/>
        <end position="21"/>
    </location>
</feature>
<dbReference type="SMART" id="SM00034">
    <property type="entry name" value="CLECT"/>
    <property type="match status" value="1"/>
</dbReference>
<dbReference type="GeneID" id="100378992"/>